<accession>A0A9W4SRM4</accession>
<feature type="region of interest" description="Disordered" evidence="1">
    <location>
        <begin position="76"/>
        <end position="160"/>
    </location>
</feature>
<reference evidence="2" key="1">
    <citation type="submission" date="2022-08" db="EMBL/GenBank/DDBJ databases">
        <authorList>
            <person name="Kallberg Y."/>
            <person name="Tangrot J."/>
            <person name="Rosling A."/>
        </authorList>
    </citation>
    <scope>NUCLEOTIDE SEQUENCE</scope>
    <source>
        <strain evidence="2">Wild A</strain>
    </source>
</reference>
<name>A0A9W4SRM4_9GLOM</name>
<dbReference type="OrthoDB" id="2444796at2759"/>
<evidence type="ECO:0000256" key="1">
    <source>
        <dbReference type="SAM" id="MobiDB-lite"/>
    </source>
</evidence>
<dbReference type="AlphaFoldDB" id="A0A9W4SRM4"/>
<keyword evidence="3" id="KW-1185">Reference proteome</keyword>
<dbReference type="Proteomes" id="UP001153678">
    <property type="component" value="Unassembled WGS sequence"/>
</dbReference>
<comment type="caution">
    <text evidence="2">The sequence shown here is derived from an EMBL/GenBank/DDBJ whole genome shotgun (WGS) entry which is preliminary data.</text>
</comment>
<evidence type="ECO:0000313" key="3">
    <source>
        <dbReference type="Proteomes" id="UP001153678"/>
    </source>
</evidence>
<protein>
    <submittedName>
        <fullName evidence="2">11893_t:CDS:1</fullName>
    </submittedName>
</protein>
<feature type="compositionally biased region" description="Basic and acidic residues" evidence="1">
    <location>
        <begin position="93"/>
        <end position="145"/>
    </location>
</feature>
<proteinExistence type="predicted"/>
<sequence length="160" mass="19161">MSKVKKRVLYLRKIAKISKQRKFFENKDNNEEYNSSDNEDLDMGFEWKDGYFDKKESLFQTLVDNMKIFIPSKRPLTYHGNSVRTKRRKKKFIHEAIKANEKIDDEKKNNNKRDEINDSKREEGNYDEGKERNDDEEARNDNEGKEENDDERISKSNANI</sequence>
<evidence type="ECO:0000313" key="2">
    <source>
        <dbReference type="EMBL" id="CAI2178058.1"/>
    </source>
</evidence>
<organism evidence="2 3">
    <name type="scientific">Funneliformis geosporum</name>
    <dbReference type="NCBI Taxonomy" id="1117311"/>
    <lineage>
        <taxon>Eukaryota</taxon>
        <taxon>Fungi</taxon>
        <taxon>Fungi incertae sedis</taxon>
        <taxon>Mucoromycota</taxon>
        <taxon>Glomeromycotina</taxon>
        <taxon>Glomeromycetes</taxon>
        <taxon>Glomerales</taxon>
        <taxon>Glomeraceae</taxon>
        <taxon>Funneliformis</taxon>
    </lineage>
</organism>
<dbReference type="EMBL" id="CAMKVN010001784">
    <property type="protein sequence ID" value="CAI2178058.1"/>
    <property type="molecule type" value="Genomic_DNA"/>
</dbReference>
<gene>
    <name evidence="2" type="ORF">FWILDA_LOCUS8396</name>
</gene>